<dbReference type="CDD" id="cd00067">
    <property type="entry name" value="GAL4"/>
    <property type="match status" value="1"/>
</dbReference>
<dbReference type="Pfam" id="PF00172">
    <property type="entry name" value="Zn_clus"/>
    <property type="match status" value="1"/>
</dbReference>
<dbReference type="PROSITE" id="PS00463">
    <property type="entry name" value="ZN2_CY6_FUNGAL_1"/>
    <property type="match status" value="1"/>
</dbReference>
<keyword evidence="1" id="KW-0539">Nucleus</keyword>
<organism evidence="3 4">
    <name type="scientific">Trichoderma ghanense</name>
    <dbReference type="NCBI Taxonomy" id="65468"/>
    <lineage>
        <taxon>Eukaryota</taxon>
        <taxon>Fungi</taxon>
        <taxon>Dikarya</taxon>
        <taxon>Ascomycota</taxon>
        <taxon>Pezizomycotina</taxon>
        <taxon>Sordariomycetes</taxon>
        <taxon>Hypocreomycetidae</taxon>
        <taxon>Hypocreales</taxon>
        <taxon>Hypocreaceae</taxon>
        <taxon>Trichoderma</taxon>
    </lineage>
</organism>
<proteinExistence type="predicted"/>
<name>A0ABY2H8Y1_9HYPO</name>
<keyword evidence="4" id="KW-1185">Reference proteome</keyword>
<evidence type="ECO:0000313" key="3">
    <source>
        <dbReference type="EMBL" id="TFB04792.1"/>
    </source>
</evidence>
<sequence>MYAEYPGGHPYQIPLPTAEVTMNDINRGVSKPTAKSKRVRTGCLTCRGRHLKCDEAVPICRNCEKGGRKCIRGIRLNFSNTTVHDSSYLVPVGTRKSDIVHIRLVMFQDDSRRIASEYKGGTRRYADVPQSPPADYNVKAEMQSLSPGPPPAEHILQGHTWHVYISPEGSNSTGSMYSDSLILQATEWRKGGQVGSGPMSLSEVEDRSNVSEPLEDDSVTCPTTMLATPEREFLDTPEQVRYMQVFVEEVAVWMDSFNKEKYFGECLPYRALDSPLLLYSLLACGIRRLAHRHPDMGEIAAAYYSTANMHLFRYLENPERDIEDCSIVAVILKLYNVMFREGPQSGGHSLALLNSIIDKSRWSAESDGIGSACFWLNAYLDIVGSLDAGYCLYVDSWSVNMDFSSDGGEVMTYRGEELWVQRMLFILAKVISYRLCVLSFTDIDLRKNRTLEDRLPEWKHLKQLCDEWNDACPRNMRPLGYMYSHQAENNSAFPKAWLPKREAVFCRLLYHTAEFILTQTHPLEQMMLSEEMIALQLHHAREVCGIVAHTEDRYLGPMSIQALLIASSALTGDAEQMEVLDVLQRMKAQLEYRQ</sequence>
<dbReference type="Proteomes" id="UP001642720">
    <property type="component" value="Unassembled WGS sequence"/>
</dbReference>
<gene>
    <name evidence="3" type="ORF">CCMA1212_003097</name>
</gene>
<dbReference type="PANTHER" id="PTHR37534">
    <property type="entry name" value="TRANSCRIPTIONAL ACTIVATOR PROTEIN UGA3"/>
    <property type="match status" value="1"/>
</dbReference>
<feature type="domain" description="Zn(2)-C6 fungal-type" evidence="2">
    <location>
        <begin position="42"/>
        <end position="72"/>
    </location>
</feature>
<dbReference type="PANTHER" id="PTHR37534:SF40">
    <property type="entry name" value="ZN(2)-C6 FUNGAL-TYPE DOMAIN-CONTAINING PROTEIN"/>
    <property type="match status" value="1"/>
</dbReference>
<dbReference type="InterPro" id="IPR001138">
    <property type="entry name" value="Zn2Cys6_DnaBD"/>
</dbReference>
<dbReference type="EMBL" id="PPTA01000003">
    <property type="protein sequence ID" value="TFB04792.1"/>
    <property type="molecule type" value="Genomic_DNA"/>
</dbReference>
<dbReference type="RefSeq" id="XP_073560993.1">
    <property type="nucleotide sequence ID" value="XM_073700458.1"/>
</dbReference>
<reference evidence="3 4" key="1">
    <citation type="submission" date="2018-01" db="EMBL/GenBank/DDBJ databases">
        <title>Genome characterization of the sugarcane-associated fungus Trichoderma ghanense CCMA-1212 and their application in lignocelulose bioconversion.</title>
        <authorList>
            <person name="Steindorff A.S."/>
            <person name="Mendes T.D."/>
            <person name="Vilela E.S.D."/>
            <person name="Rodrigues D.S."/>
            <person name="Formighieri E.F."/>
            <person name="Melo I.S."/>
            <person name="Favaro L.C.L."/>
        </authorList>
    </citation>
    <scope>NUCLEOTIDE SEQUENCE [LARGE SCALE GENOMIC DNA]</scope>
    <source>
        <strain evidence="3 4">CCMA-1212</strain>
    </source>
</reference>
<dbReference type="PROSITE" id="PS50048">
    <property type="entry name" value="ZN2_CY6_FUNGAL_2"/>
    <property type="match status" value="1"/>
</dbReference>
<dbReference type="SMART" id="SM00066">
    <property type="entry name" value="GAL4"/>
    <property type="match status" value="1"/>
</dbReference>
<comment type="caution">
    <text evidence="3">The sequence shown here is derived from an EMBL/GenBank/DDBJ whole genome shotgun (WGS) entry which is preliminary data.</text>
</comment>
<evidence type="ECO:0000313" key="4">
    <source>
        <dbReference type="Proteomes" id="UP001642720"/>
    </source>
</evidence>
<protein>
    <submittedName>
        <fullName evidence="3">Adhesion and hyphal regulator 1</fullName>
    </submittedName>
</protein>
<evidence type="ECO:0000259" key="2">
    <source>
        <dbReference type="PROSITE" id="PS50048"/>
    </source>
</evidence>
<dbReference type="SUPFAM" id="SSF57701">
    <property type="entry name" value="Zn2/Cys6 DNA-binding domain"/>
    <property type="match status" value="1"/>
</dbReference>
<dbReference type="CDD" id="cd12148">
    <property type="entry name" value="fungal_TF_MHR"/>
    <property type="match status" value="1"/>
</dbReference>
<dbReference type="InterPro" id="IPR036864">
    <property type="entry name" value="Zn2-C6_fun-type_DNA-bd_sf"/>
</dbReference>
<evidence type="ECO:0000256" key="1">
    <source>
        <dbReference type="ARBA" id="ARBA00023242"/>
    </source>
</evidence>
<dbReference type="Gene3D" id="4.10.240.10">
    <property type="entry name" value="Zn(2)-C6 fungal-type DNA-binding domain"/>
    <property type="match status" value="1"/>
</dbReference>
<accession>A0ABY2H8Y1</accession>
<dbReference type="GeneID" id="300574908"/>